<dbReference type="PANTHER" id="PTHR43795">
    <property type="entry name" value="BIFUNCTIONAL ASPARTATE AMINOTRANSFERASE AND GLUTAMATE/ASPARTATE-PREPHENATE AMINOTRANSFERASE-RELATED"/>
    <property type="match status" value="1"/>
</dbReference>
<dbReference type="PANTHER" id="PTHR43795:SF17">
    <property type="entry name" value="1-AMINOCYCLOPROPANE-1-CARBOXYLATE SYNTHASE-LIKE PROTEIN 1"/>
    <property type="match status" value="1"/>
</dbReference>
<accession>A0AB34HY10</accession>
<protein>
    <recommendedName>
        <fullName evidence="3">Aminotransferase class I/classII large domain-containing protein</fullName>
    </recommendedName>
</protein>
<evidence type="ECO:0000256" key="1">
    <source>
        <dbReference type="ARBA" id="ARBA00022898"/>
    </source>
</evidence>
<dbReference type="Pfam" id="PF00155">
    <property type="entry name" value="Aminotran_1_2"/>
    <property type="match status" value="1"/>
</dbReference>
<proteinExistence type="predicted"/>
<feature type="compositionally biased region" description="Basic and acidic residues" evidence="2">
    <location>
        <begin position="27"/>
        <end position="44"/>
    </location>
</feature>
<keyword evidence="1" id="KW-0663">Pyridoxal phosphate</keyword>
<dbReference type="InterPro" id="IPR015421">
    <property type="entry name" value="PyrdxlP-dep_Trfase_major"/>
</dbReference>
<dbReference type="InterPro" id="IPR015424">
    <property type="entry name" value="PyrdxlP-dep_Trfase"/>
</dbReference>
<dbReference type="GO" id="GO:0030170">
    <property type="term" value="F:pyridoxal phosphate binding"/>
    <property type="evidence" value="ECO:0007669"/>
    <property type="project" value="InterPro"/>
</dbReference>
<dbReference type="GO" id="GO:0008483">
    <property type="term" value="F:transaminase activity"/>
    <property type="evidence" value="ECO:0007669"/>
    <property type="project" value="TreeGrafter"/>
</dbReference>
<dbReference type="Gene3D" id="3.40.640.10">
    <property type="entry name" value="Type I PLP-dependent aspartate aminotransferase-like (Major domain)"/>
    <property type="match status" value="1"/>
</dbReference>
<dbReference type="EMBL" id="JAIQCJ010000544">
    <property type="protein sequence ID" value="KAJ8795937.1"/>
    <property type="molecule type" value="Genomic_DNA"/>
</dbReference>
<name>A0AB34HY10_ESCRO</name>
<dbReference type="SUPFAM" id="SSF53383">
    <property type="entry name" value="PLP-dependent transferases"/>
    <property type="match status" value="1"/>
</dbReference>
<comment type="caution">
    <text evidence="4">The sequence shown here is derived from an EMBL/GenBank/DDBJ whole genome shotgun (WGS) entry which is preliminary data.</text>
</comment>
<organism evidence="4 5">
    <name type="scientific">Eschrichtius robustus</name>
    <name type="common">California gray whale</name>
    <name type="synonym">Eschrichtius gibbosus</name>
    <dbReference type="NCBI Taxonomy" id="9764"/>
    <lineage>
        <taxon>Eukaryota</taxon>
        <taxon>Metazoa</taxon>
        <taxon>Chordata</taxon>
        <taxon>Craniata</taxon>
        <taxon>Vertebrata</taxon>
        <taxon>Euteleostomi</taxon>
        <taxon>Mammalia</taxon>
        <taxon>Eutheria</taxon>
        <taxon>Laurasiatheria</taxon>
        <taxon>Artiodactyla</taxon>
        <taxon>Whippomorpha</taxon>
        <taxon>Cetacea</taxon>
        <taxon>Mysticeti</taxon>
        <taxon>Eschrichtiidae</taxon>
        <taxon>Eschrichtius</taxon>
    </lineage>
</organism>
<dbReference type="InterPro" id="IPR004839">
    <property type="entry name" value="Aminotransferase_I/II_large"/>
</dbReference>
<evidence type="ECO:0000313" key="5">
    <source>
        <dbReference type="Proteomes" id="UP001159641"/>
    </source>
</evidence>
<evidence type="ECO:0000259" key="3">
    <source>
        <dbReference type="Pfam" id="PF00155"/>
    </source>
</evidence>
<dbReference type="InterPro" id="IPR015422">
    <property type="entry name" value="PyrdxlP-dep_Trfase_small"/>
</dbReference>
<dbReference type="PRINTS" id="PR00753">
    <property type="entry name" value="ACCSYNTHASE"/>
</dbReference>
<feature type="region of interest" description="Disordered" evidence="2">
    <location>
        <begin position="1"/>
        <end position="45"/>
    </location>
</feature>
<evidence type="ECO:0000313" key="4">
    <source>
        <dbReference type="EMBL" id="KAJ8795937.1"/>
    </source>
</evidence>
<evidence type="ECO:0000256" key="2">
    <source>
        <dbReference type="SAM" id="MobiDB-lite"/>
    </source>
</evidence>
<gene>
    <name evidence="4" type="ORF">J1605_002699</name>
</gene>
<feature type="compositionally biased region" description="Polar residues" evidence="2">
    <location>
        <begin position="1"/>
        <end position="25"/>
    </location>
</feature>
<dbReference type="Proteomes" id="UP001159641">
    <property type="component" value="Unassembled WGS sequence"/>
</dbReference>
<reference evidence="4 5" key="1">
    <citation type="submission" date="2022-11" db="EMBL/GenBank/DDBJ databases">
        <title>Whole genome sequence of Eschrichtius robustus ER-17-0199.</title>
        <authorList>
            <person name="Bruniche-Olsen A."/>
            <person name="Black A.N."/>
            <person name="Fields C.J."/>
            <person name="Walden K."/>
            <person name="Dewoody J.A."/>
        </authorList>
    </citation>
    <scope>NUCLEOTIDE SEQUENCE [LARGE SCALE GENOMIC DNA]</scope>
    <source>
        <strain evidence="4">ER-17-0199</strain>
        <tissue evidence="4">Blubber</tissue>
    </source>
</reference>
<sequence length="515" mass="57910">MFTLPQKDSGTPTTSLGSVSQQGLHSNHGDGLEGECSRKPDQKPLKLYGVGDPTAMFSSDSPYLSSRGSVIKWFWDSAEEGYRTYHMDEYDEDKNPSGIINLGTSENKLCFDLLSRRLSQSDMLRVEPSLLQYPDWRGHLFLREEVARFLSFYCRSPTPLKPENVVVLNGCASLFSALATILCEAGEAFLIPAPYYGAITQHVYLYGNVRLVCVYLDSEVTGLETRPFQLTVEKLEMALEGANSEGVKVKGLILINPQNPLGDVYSPGELQEYLEFAKRHELHVMVDEVYMLSVFEESVGYHSVLSLERLPDPQRTHVMWATSKVGSWLALGVLGEDFGMSGLRFGTLYTENQDVATAVSSLCRYHGLSGLVQYQMAQLLRDRDWINQVYLPENHARLKAAHIYVSEELRALGIPFLSRGAGFFIWVDLRKYLPAATFEEEMLLWRRFLDNKVLLSFGQAFECKEPGWFRLVFSDKTHRLRLELPLLLIPNQSDLAVTVLGDDGALNGGCNGDKL</sequence>
<dbReference type="InterPro" id="IPR050478">
    <property type="entry name" value="Ethylene_sulfur-biosynth"/>
</dbReference>
<dbReference type="Gene3D" id="3.90.1150.10">
    <property type="entry name" value="Aspartate Aminotransferase, domain 1"/>
    <property type="match status" value="1"/>
</dbReference>
<dbReference type="AlphaFoldDB" id="A0AB34HY10"/>
<dbReference type="CDD" id="cd00609">
    <property type="entry name" value="AAT_like"/>
    <property type="match status" value="1"/>
</dbReference>
<dbReference type="GO" id="GO:0006520">
    <property type="term" value="P:amino acid metabolic process"/>
    <property type="evidence" value="ECO:0007669"/>
    <property type="project" value="TreeGrafter"/>
</dbReference>
<keyword evidence="5" id="KW-1185">Reference proteome</keyword>
<feature type="domain" description="Aminotransferase class I/classII large" evidence="3">
    <location>
        <begin position="100"/>
        <end position="474"/>
    </location>
</feature>